<feature type="region of interest" description="Disordered" evidence="1">
    <location>
        <begin position="1"/>
        <end position="26"/>
    </location>
</feature>
<dbReference type="EMBL" id="LSRX01000029">
    <property type="protein sequence ID" value="OLQ13379.1"/>
    <property type="molecule type" value="Genomic_DNA"/>
</dbReference>
<feature type="region of interest" description="Disordered" evidence="1">
    <location>
        <begin position="274"/>
        <end position="314"/>
    </location>
</feature>
<dbReference type="OrthoDB" id="426722at2759"/>
<accession>A0A1Q9F151</accession>
<dbReference type="AlphaFoldDB" id="A0A1Q9F151"/>
<gene>
    <name evidence="2" type="ORF">AK812_SmicGene2628</name>
</gene>
<feature type="compositionally biased region" description="Acidic residues" evidence="1">
    <location>
        <begin position="144"/>
        <end position="156"/>
    </location>
</feature>
<evidence type="ECO:0000256" key="1">
    <source>
        <dbReference type="SAM" id="MobiDB-lite"/>
    </source>
</evidence>
<proteinExistence type="predicted"/>
<protein>
    <submittedName>
        <fullName evidence="2">Uncharacterized protein</fullName>
    </submittedName>
</protein>
<evidence type="ECO:0000313" key="2">
    <source>
        <dbReference type="EMBL" id="OLQ13379.1"/>
    </source>
</evidence>
<name>A0A1Q9F151_SYMMI</name>
<reference evidence="2 3" key="1">
    <citation type="submission" date="2016-02" db="EMBL/GenBank/DDBJ databases">
        <title>Genome analysis of coral dinoflagellate symbionts highlights evolutionary adaptations to a symbiotic lifestyle.</title>
        <authorList>
            <person name="Aranda M."/>
            <person name="Li Y."/>
            <person name="Liew Y.J."/>
            <person name="Baumgarten S."/>
            <person name="Simakov O."/>
            <person name="Wilson M."/>
            <person name="Piel J."/>
            <person name="Ashoor H."/>
            <person name="Bougouffa S."/>
            <person name="Bajic V.B."/>
            <person name="Ryu T."/>
            <person name="Ravasi T."/>
            <person name="Bayer T."/>
            <person name="Micklem G."/>
            <person name="Kim H."/>
            <person name="Bhak J."/>
            <person name="Lajeunesse T.C."/>
            <person name="Voolstra C.R."/>
        </authorList>
    </citation>
    <scope>NUCLEOTIDE SEQUENCE [LARGE SCALE GENOMIC DNA]</scope>
    <source>
        <strain evidence="2 3">CCMP2467</strain>
    </source>
</reference>
<keyword evidence="3" id="KW-1185">Reference proteome</keyword>
<organism evidence="2 3">
    <name type="scientific">Symbiodinium microadriaticum</name>
    <name type="common">Dinoflagellate</name>
    <name type="synonym">Zooxanthella microadriatica</name>
    <dbReference type="NCBI Taxonomy" id="2951"/>
    <lineage>
        <taxon>Eukaryota</taxon>
        <taxon>Sar</taxon>
        <taxon>Alveolata</taxon>
        <taxon>Dinophyceae</taxon>
        <taxon>Suessiales</taxon>
        <taxon>Symbiodiniaceae</taxon>
        <taxon>Symbiodinium</taxon>
    </lineage>
</organism>
<feature type="region of interest" description="Disordered" evidence="1">
    <location>
        <begin position="130"/>
        <end position="181"/>
    </location>
</feature>
<sequence length="314" mass="33328">MMGQSSWASVVEHGEGRRHRPVVQPADYQLAPGVPLPTVRATDGREQGSSLEFLLQGMRQLQQVCGEAGNLKSLSERLRMFRQKQLRPMALRRLKPRAMPRPLPRAHLIDLSDAPPEASHDLASELRTADAANDGAAMEKNGEEAEDEAEEVDDTSEAFSEGPGTDPAVSAAGDAPGPSTSAADLAAQALRLSGMDPAPPAVPSAAQIKLPLLLQRHSRPTLPRWRVMQAALGSSLLSASSSLNWVLEAVGDASCVELLLTACTDDDPELTAAPVASCEEPRKMQVENGPAPNRRVRGKHAPGTDSAPSSSLAK</sequence>
<dbReference type="Proteomes" id="UP000186817">
    <property type="component" value="Unassembled WGS sequence"/>
</dbReference>
<comment type="caution">
    <text evidence="2">The sequence shown here is derived from an EMBL/GenBank/DDBJ whole genome shotgun (WGS) entry which is preliminary data.</text>
</comment>
<evidence type="ECO:0000313" key="3">
    <source>
        <dbReference type="Proteomes" id="UP000186817"/>
    </source>
</evidence>